<feature type="region of interest" description="Disordered" evidence="1">
    <location>
        <begin position="17"/>
        <end position="52"/>
    </location>
</feature>
<feature type="region of interest" description="Disordered" evidence="1">
    <location>
        <begin position="86"/>
        <end position="107"/>
    </location>
</feature>
<evidence type="ECO:0000256" key="1">
    <source>
        <dbReference type="SAM" id="MobiDB-lite"/>
    </source>
</evidence>
<feature type="compositionally biased region" description="Basic and acidic residues" evidence="1">
    <location>
        <begin position="43"/>
        <end position="52"/>
    </location>
</feature>
<feature type="compositionally biased region" description="Gly residues" evidence="1">
    <location>
        <begin position="24"/>
        <end position="38"/>
    </location>
</feature>
<gene>
    <name evidence="2" type="ORF">ZEAMMB73_Zm00001d016436</name>
</gene>
<dbReference type="PANTHER" id="PTHR20922:SF15">
    <property type="entry name" value="A_TM021B04.14 PROTEIN"/>
    <property type="match status" value="1"/>
</dbReference>
<reference evidence="2" key="1">
    <citation type="submission" date="2015-12" db="EMBL/GenBank/DDBJ databases">
        <title>Update maize B73 reference genome by single molecule sequencing technologies.</title>
        <authorList>
            <consortium name="Maize Genome Sequencing Project"/>
            <person name="Ware D."/>
        </authorList>
    </citation>
    <scope>NUCLEOTIDE SEQUENCE</scope>
    <source>
        <tissue evidence="2">Seedling</tissue>
    </source>
</reference>
<feature type="compositionally biased region" description="Basic and acidic residues" evidence="1">
    <location>
        <begin position="86"/>
        <end position="96"/>
    </location>
</feature>
<dbReference type="AlphaFoldDB" id="A0A1D6H7K6"/>
<protein>
    <submittedName>
        <fullName evidence="2">Uncharacterized protein</fullName>
    </submittedName>
</protein>
<dbReference type="ExpressionAtlas" id="A0A1D6H7K6">
    <property type="expression patterns" value="baseline"/>
</dbReference>
<dbReference type="SMR" id="A0A1D6H7K6"/>
<dbReference type="EMBL" id="CM000781">
    <property type="protein sequence ID" value="AQK70747.1"/>
    <property type="molecule type" value="Genomic_DNA"/>
</dbReference>
<dbReference type="Gene3D" id="3.30.200.20">
    <property type="entry name" value="Phosphorylase Kinase, domain 1"/>
    <property type="match status" value="1"/>
</dbReference>
<dbReference type="InParanoid" id="A0A1D6H7K6"/>
<dbReference type="EMBL" id="CM000781">
    <property type="protein sequence ID" value="AQK70746.1"/>
    <property type="molecule type" value="Genomic_DNA"/>
</dbReference>
<organism evidence="2">
    <name type="scientific">Zea mays</name>
    <name type="common">Maize</name>
    <dbReference type="NCBI Taxonomy" id="4577"/>
    <lineage>
        <taxon>Eukaryota</taxon>
        <taxon>Viridiplantae</taxon>
        <taxon>Streptophyta</taxon>
        <taxon>Embryophyta</taxon>
        <taxon>Tracheophyta</taxon>
        <taxon>Spermatophyta</taxon>
        <taxon>Magnoliopsida</taxon>
        <taxon>Liliopsida</taxon>
        <taxon>Poales</taxon>
        <taxon>Poaceae</taxon>
        <taxon>PACMAD clade</taxon>
        <taxon>Panicoideae</taxon>
        <taxon>Andropogonodae</taxon>
        <taxon>Andropogoneae</taxon>
        <taxon>Tripsacinae</taxon>
        <taxon>Zea</taxon>
    </lineage>
</organism>
<accession>A0A1D6H7K6</accession>
<dbReference type="PANTHER" id="PTHR20922">
    <property type="entry name" value="DNL-TYPE ZINC FINGER PROTEIN"/>
    <property type="match status" value="1"/>
</dbReference>
<dbReference type="InterPro" id="IPR024158">
    <property type="entry name" value="Mt_import_TIM15"/>
</dbReference>
<sequence length="293" mass="32268">MTFGGVAAFPAALGHGQQVDYGEDAGGLGDSDAGGGRYMNGRTQDDHYQDLKGLDPTVKPDSWKNGCQQSEGYGIQDSICDDGHTETAKTKKKMDESLEPSGENNNCEQVEISSKDGKKVPMKLEVSSGVQTTSSIMEQEVHSGFVGVEVSVSHILTYIYITEYISLRVKSILLKTVPWSLLTKSPQWHMRVAFACSVCGQRTTRAINPHAYTNETVFVQGVQKHEEESVTSRHPQLHYESKLYMLLQGGIGIPHLKWFGVEGQYNVMVIDLLGPTMETYLTAAAESSHLKQY</sequence>
<proteinExistence type="predicted"/>
<evidence type="ECO:0000313" key="2">
    <source>
        <dbReference type="EMBL" id="AQK70746.1"/>
    </source>
</evidence>
<name>A0A1D6H7K6_MAIZE</name>
<dbReference type="STRING" id="4577.A0A1D6H7K6"/>